<evidence type="ECO:0000256" key="6">
    <source>
        <dbReference type="SAM" id="MobiDB-lite"/>
    </source>
</evidence>
<feature type="compositionally biased region" description="Polar residues" evidence="6">
    <location>
        <begin position="288"/>
        <end position="315"/>
    </location>
</feature>
<evidence type="ECO:0000256" key="3">
    <source>
        <dbReference type="ARBA" id="ARBA00023242"/>
    </source>
</evidence>
<feature type="compositionally biased region" description="Polar residues" evidence="6">
    <location>
        <begin position="253"/>
        <end position="262"/>
    </location>
</feature>
<dbReference type="Pfam" id="PF08880">
    <property type="entry name" value="QLQ"/>
    <property type="match status" value="1"/>
</dbReference>
<protein>
    <recommendedName>
        <fullName evidence="5">Growth-regulating factor</fullName>
    </recommendedName>
</protein>
<keyword evidence="3 4" id="KW-0539">Nucleus</keyword>
<keyword evidence="5" id="KW-0010">Activator</keyword>
<dbReference type="Pfam" id="PF08879">
    <property type="entry name" value="WRC"/>
    <property type="match status" value="1"/>
</dbReference>
<dbReference type="GO" id="GO:0099402">
    <property type="term" value="P:plant organ development"/>
    <property type="evidence" value="ECO:0007669"/>
    <property type="project" value="UniProtKB-ARBA"/>
</dbReference>
<evidence type="ECO:0000256" key="5">
    <source>
        <dbReference type="RuleBase" id="RU367127"/>
    </source>
</evidence>
<keyword evidence="10" id="KW-1185">Reference proteome</keyword>
<dbReference type="Proteomes" id="UP001454036">
    <property type="component" value="Unassembled WGS sequence"/>
</dbReference>
<dbReference type="GO" id="GO:0006355">
    <property type="term" value="P:regulation of DNA-templated transcription"/>
    <property type="evidence" value="ECO:0007669"/>
    <property type="project" value="InterPro"/>
</dbReference>
<gene>
    <name evidence="9" type="ORF">LIER_16064</name>
</gene>
<organism evidence="9 10">
    <name type="scientific">Lithospermum erythrorhizon</name>
    <name type="common">Purple gromwell</name>
    <name type="synonym">Lithospermum officinale var. erythrorhizon</name>
    <dbReference type="NCBI Taxonomy" id="34254"/>
    <lineage>
        <taxon>Eukaryota</taxon>
        <taxon>Viridiplantae</taxon>
        <taxon>Streptophyta</taxon>
        <taxon>Embryophyta</taxon>
        <taxon>Tracheophyta</taxon>
        <taxon>Spermatophyta</taxon>
        <taxon>Magnoliopsida</taxon>
        <taxon>eudicotyledons</taxon>
        <taxon>Gunneridae</taxon>
        <taxon>Pentapetalae</taxon>
        <taxon>asterids</taxon>
        <taxon>lamiids</taxon>
        <taxon>Boraginales</taxon>
        <taxon>Boraginaceae</taxon>
        <taxon>Boraginoideae</taxon>
        <taxon>Lithospermeae</taxon>
        <taxon>Lithospermum</taxon>
    </lineage>
</organism>
<comment type="domain">
    <text evidence="5">The QLQ domain and WRC domain may be involved in protein-protein interaction and DNA-binding, respectively.</text>
</comment>
<dbReference type="PANTHER" id="PTHR31602">
    <property type="entry name" value="GROWTH-REGULATING FACTOR 5"/>
    <property type="match status" value="1"/>
</dbReference>
<comment type="function">
    <text evidence="5">Transcription activator.</text>
</comment>
<evidence type="ECO:0000259" key="7">
    <source>
        <dbReference type="PROSITE" id="PS51666"/>
    </source>
</evidence>
<dbReference type="InterPro" id="IPR031137">
    <property type="entry name" value="GRF"/>
</dbReference>
<evidence type="ECO:0000259" key="8">
    <source>
        <dbReference type="PROSITE" id="PS51667"/>
    </source>
</evidence>
<dbReference type="AlphaFoldDB" id="A0AAV3Q5A2"/>
<evidence type="ECO:0000256" key="2">
    <source>
        <dbReference type="ARBA" id="ARBA00008122"/>
    </source>
</evidence>
<sequence length="582" mass="62908">MEFGVVGFEGGGGLVCSSDIGGLAISSSNAGEVSKQKLFGSGFLNHERSGDNNQEEELRGFKMAKNGEDVSKTMMFQQKYFDGQQQMLSFSAPNYQAQTTPYYTSNAYSSRIPGYGNGGLNAGNNYGMVSGIRGPFTPSQWMELGHQALIYKYITSNVPIPSSLLNPIRKALDSVGFSSILGLRPNALGWGAFHLGFANNSDPEPGRCRRTDGKKWRCSRDAVTDQKYCERHINRGRHRSRKPVEGQPGHSVPGTSNGTTKLPLASTASTAVVPVGGASNISGLVPHRTNSLQLGGTNTNSTSPQFDRNLLNNGNKGERYQDTTNFSIRSPTSLKDHSLPPKQQNPSEETPRAEFGLVCSDSLLNPLNKSSSLINSRSYDASDDLKNGDNKLQHQLHPFMNDWLKTRPESSSISWSNMDVHQDKTQLSISIPETTDYVSTTLSSNNNEKRGTFPLRLFSELEATRIGLGEGYGQKTQQANWNPVSWQTPVGGPLGEVLHNTNNGTDESNQTSALNLMTDGWDRSPQMASSPTGVLQKTAFGSVSNSSAGSSPRQQSSKAIEGGSLCNIFLGSALLNSTMPGL</sequence>
<proteinExistence type="inferred from homology"/>
<feature type="domain" description="WRC" evidence="8">
    <location>
        <begin position="202"/>
        <end position="246"/>
    </location>
</feature>
<dbReference type="GO" id="GO:0005524">
    <property type="term" value="F:ATP binding"/>
    <property type="evidence" value="ECO:0007669"/>
    <property type="project" value="UniProtKB-UniRule"/>
</dbReference>
<dbReference type="PANTHER" id="PTHR31602:SF111">
    <property type="entry name" value="GROWTH-REGULATING FACTOR"/>
    <property type="match status" value="1"/>
</dbReference>
<dbReference type="SMART" id="SM00951">
    <property type="entry name" value="QLQ"/>
    <property type="match status" value="1"/>
</dbReference>
<evidence type="ECO:0000256" key="4">
    <source>
        <dbReference type="PROSITE-ProRule" id="PRU01002"/>
    </source>
</evidence>
<keyword evidence="5" id="KW-0804">Transcription</keyword>
<dbReference type="PROSITE" id="PS51666">
    <property type="entry name" value="QLQ"/>
    <property type="match status" value="1"/>
</dbReference>
<comment type="caution">
    <text evidence="9">The sequence shown here is derived from an EMBL/GenBank/DDBJ whole genome shotgun (WGS) entry which is preliminary data.</text>
</comment>
<evidence type="ECO:0000313" key="9">
    <source>
        <dbReference type="EMBL" id="GAA0159239.1"/>
    </source>
</evidence>
<feature type="domain" description="QLQ" evidence="7">
    <location>
        <begin position="135"/>
        <end position="170"/>
    </location>
</feature>
<feature type="region of interest" description="Disordered" evidence="6">
    <location>
        <begin position="278"/>
        <end position="351"/>
    </location>
</feature>
<comment type="subcellular location">
    <subcellularLocation>
        <location evidence="1 4 5">Nucleus</location>
    </subcellularLocation>
</comment>
<feature type="short sequence motif" description="Bipartite nuclear localization signal" evidence="4">
    <location>
        <begin position="207"/>
        <end position="217"/>
    </location>
</feature>
<dbReference type="GO" id="GO:0005634">
    <property type="term" value="C:nucleus"/>
    <property type="evidence" value="ECO:0007669"/>
    <property type="project" value="UniProtKB-SubCell"/>
</dbReference>
<evidence type="ECO:0000313" key="10">
    <source>
        <dbReference type="Proteomes" id="UP001454036"/>
    </source>
</evidence>
<dbReference type="GO" id="GO:0006351">
    <property type="term" value="P:DNA-templated transcription"/>
    <property type="evidence" value="ECO:0007669"/>
    <property type="project" value="UniProtKB-UniRule"/>
</dbReference>
<reference evidence="9 10" key="1">
    <citation type="submission" date="2024-01" db="EMBL/GenBank/DDBJ databases">
        <title>The complete chloroplast genome sequence of Lithospermum erythrorhizon: insights into the phylogenetic relationship among Boraginaceae species and the maternal lineages of purple gromwells.</title>
        <authorList>
            <person name="Okada T."/>
            <person name="Watanabe K."/>
        </authorList>
    </citation>
    <scope>NUCLEOTIDE SEQUENCE [LARGE SCALE GENOMIC DNA]</scope>
</reference>
<dbReference type="InterPro" id="IPR014977">
    <property type="entry name" value="WRC_dom"/>
</dbReference>
<accession>A0AAV3Q5A2</accession>
<evidence type="ECO:0000256" key="1">
    <source>
        <dbReference type="ARBA" id="ARBA00004123"/>
    </source>
</evidence>
<feature type="short sequence motif" description="Bipartite nuclear localization signal" evidence="4">
    <location>
        <begin position="235"/>
        <end position="242"/>
    </location>
</feature>
<feature type="region of interest" description="Disordered" evidence="6">
    <location>
        <begin position="229"/>
        <end position="262"/>
    </location>
</feature>
<dbReference type="EMBL" id="BAABME010003555">
    <property type="protein sequence ID" value="GAA0159239.1"/>
    <property type="molecule type" value="Genomic_DNA"/>
</dbReference>
<feature type="compositionally biased region" description="Polar residues" evidence="6">
    <location>
        <begin position="322"/>
        <end position="333"/>
    </location>
</feature>
<dbReference type="InterPro" id="IPR014978">
    <property type="entry name" value="Gln-Leu-Gln_QLQ"/>
</dbReference>
<comment type="similarity">
    <text evidence="2 5">Belongs to the GRF family.</text>
</comment>
<keyword evidence="5" id="KW-0805">Transcription regulation</keyword>
<name>A0AAV3Q5A2_LITER</name>
<dbReference type="PROSITE" id="PS51667">
    <property type="entry name" value="WRC"/>
    <property type="match status" value="1"/>
</dbReference>